<dbReference type="PANTHER" id="PTHR46060">
    <property type="entry name" value="MARINER MOS1 TRANSPOSASE-LIKE PROTEIN"/>
    <property type="match status" value="1"/>
</dbReference>
<name>A0A4C1U3M5_EUMVA</name>
<dbReference type="OrthoDB" id="10017160at2759"/>
<organism evidence="2 3">
    <name type="scientific">Eumeta variegata</name>
    <name type="common">Bagworm moth</name>
    <name type="synonym">Eumeta japonica</name>
    <dbReference type="NCBI Taxonomy" id="151549"/>
    <lineage>
        <taxon>Eukaryota</taxon>
        <taxon>Metazoa</taxon>
        <taxon>Ecdysozoa</taxon>
        <taxon>Arthropoda</taxon>
        <taxon>Hexapoda</taxon>
        <taxon>Insecta</taxon>
        <taxon>Pterygota</taxon>
        <taxon>Neoptera</taxon>
        <taxon>Endopterygota</taxon>
        <taxon>Lepidoptera</taxon>
        <taxon>Glossata</taxon>
        <taxon>Ditrysia</taxon>
        <taxon>Tineoidea</taxon>
        <taxon>Psychidae</taxon>
        <taxon>Oiketicinae</taxon>
        <taxon>Eumeta</taxon>
    </lineage>
</organism>
<evidence type="ECO:0000256" key="1">
    <source>
        <dbReference type="SAM" id="MobiDB-lite"/>
    </source>
</evidence>
<gene>
    <name evidence="2" type="ORF">EVAR_80676_1</name>
</gene>
<dbReference type="EMBL" id="BGZK01000123">
    <property type="protein sequence ID" value="GBP20858.1"/>
    <property type="molecule type" value="Genomic_DNA"/>
</dbReference>
<dbReference type="AlphaFoldDB" id="A0A4C1U3M5"/>
<dbReference type="PANTHER" id="PTHR46060:SF1">
    <property type="entry name" value="MARINER MOS1 TRANSPOSASE-LIKE PROTEIN"/>
    <property type="match status" value="1"/>
</dbReference>
<evidence type="ECO:0000313" key="3">
    <source>
        <dbReference type="Proteomes" id="UP000299102"/>
    </source>
</evidence>
<sequence>MTERDKSRYTEGSVNIWRSVDPYKAAFAKLIARGKQCVENKRAPRTPSLKGNTKVDVKNPYLSYCAISPPPSTPALQSRCRIRFEFECNLDFDSGAVLVQSAIRAVRCVQLVTAQMYLDLDVVRHRRHPRRRASASAASDSTPLGPYARASRNDNDSTVPLSRLRTAFGDEAPCKTTTYNRFGEFKRGRVSLGDEFREGRPSAAVNNKNIDAVRRMIESDKRVTYTMRFGHL</sequence>
<accession>A0A4C1U3M5</accession>
<reference evidence="2 3" key="1">
    <citation type="journal article" date="2019" name="Commun. Biol.">
        <title>The bagworm genome reveals a unique fibroin gene that provides high tensile strength.</title>
        <authorList>
            <person name="Kono N."/>
            <person name="Nakamura H."/>
            <person name="Ohtoshi R."/>
            <person name="Tomita M."/>
            <person name="Numata K."/>
            <person name="Arakawa K."/>
        </authorList>
    </citation>
    <scope>NUCLEOTIDE SEQUENCE [LARGE SCALE GENOMIC DNA]</scope>
</reference>
<feature type="region of interest" description="Disordered" evidence="1">
    <location>
        <begin position="128"/>
        <end position="159"/>
    </location>
</feature>
<comment type="caution">
    <text evidence="2">The sequence shown here is derived from an EMBL/GenBank/DDBJ whole genome shotgun (WGS) entry which is preliminary data.</text>
</comment>
<protein>
    <submittedName>
        <fullName evidence="2">Uncharacterized protein</fullName>
    </submittedName>
</protein>
<dbReference type="Proteomes" id="UP000299102">
    <property type="component" value="Unassembled WGS sequence"/>
</dbReference>
<evidence type="ECO:0000313" key="2">
    <source>
        <dbReference type="EMBL" id="GBP20858.1"/>
    </source>
</evidence>
<keyword evidence="3" id="KW-1185">Reference proteome</keyword>
<dbReference type="InterPro" id="IPR052709">
    <property type="entry name" value="Transposase-MT_Hybrid"/>
</dbReference>
<proteinExistence type="predicted"/>